<feature type="domain" description="DprA winged helix" evidence="4">
    <location>
        <begin position="324"/>
        <end position="383"/>
    </location>
</feature>
<dbReference type="Gene3D" id="3.40.50.450">
    <property type="match status" value="1"/>
</dbReference>
<comment type="similarity">
    <text evidence="1">Belongs to the DprA/Smf family.</text>
</comment>
<organism evidence="5 6">
    <name type="scientific">Candidatus Reconcilbacillus cellulovorans</name>
    <dbReference type="NCBI Taxonomy" id="1906605"/>
    <lineage>
        <taxon>Bacteria</taxon>
        <taxon>Bacillati</taxon>
        <taxon>Bacillota</taxon>
        <taxon>Bacilli</taxon>
        <taxon>Bacillales</taxon>
        <taxon>Paenibacillaceae</taxon>
        <taxon>Candidatus Reconcilbacillus</taxon>
    </lineage>
</organism>
<sequence>MNTEARDCLVRLHETEGIGWMTIRRLADAMGGVDRIALATAADLRQLGLSGRQARLVEAALAGGGAPKRVRPMPSAVGECRAVTVLDREYPEQLRHIARPPWVIYIRGDPAVLSVPSVAVVGTRKPTAYGRRMADELAAGLAFAGIVVVSGLARGIDGAAHLGALRAGGVTVAVLGSGLDRVYPPEHAALAERIVRSGGAVVSEYPPGTLPRAGLFPERNRIIAGLSLGTVVVEASEKSGAMITASLAADAGREVFAVPGLAGAPTSRGVHLLLREGAKLTETVDDILQEIRGSVSLGQSGQTASFFTGAAQSVGDERRSVKPPTPPENVPEWTPDERRILEIVGFEPVMLDRIWEQSGFGFGHLHEVLLSLTVKRAIIELPGPSYARIR</sequence>
<evidence type="ECO:0000256" key="1">
    <source>
        <dbReference type="ARBA" id="ARBA00006525"/>
    </source>
</evidence>
<evidence type="ECO:0000313" key="5">
    <source>
        <dbReference type="EMBL" id="PDO11225.1"/>
    </source>
</evidence>
<dbReference type="EMBL" id="MOXJ01000004">
    <property type="protein sequence ID" value="PDO11225.1"/>
    <property type="molecule type" value="Genomic_DNA"/>
</dbReference>
<dbReference type="InterPro" id="IPR041614">
    <property type="entry name" value="DprA_WH"/>
</dbReference>
<protein>
    <submittedName>
        <fullName evidence="5">DNA protecting protein DprA</fullName>
    </submittedName>
</protein>
<evidence type="ECO:0000259" key="4">
    <source>
        <dbReference type="Pfam" id="PF17782"/>
    </source>
</evidence>
<gene>
    <name evidence="5" type="ORF">BLM47_03265</name>
</gene>
<reference evidence="5 6" key="1">
    <citation type="submission" date="2016-12" db="EMBL/GenBank/DDBJ databases">
        <title>Candidatus Reconcilibacillus cellulovorans genome.</title>
        <authorList>
            <person name="Kolinko S."/>
            <person name="Wu Y.-W."/>
            <person name="Tachea F."/>
            <person name="Denzel E."/>
            <person name="Hiras J."/>
            <person name="Baecker N."/>
            <person name="Chan L.J."/>
            <person name="Eichorst S.A."/>
            <person name="Frey D."/>
            <person name="Adams P.D."/>
            <person name="Pray T."/>
            <person name="Tanjore D."/>
            <person name="Petzold C.J."/>
            <person name="Gladden J.M."/>
            <person name="Simmons B.A."/>
            <person name="Singer S.W."/>
        </authorList>
    </citation>
    <scope>NUCLEOTIDE SEQUENCE [LARGE SCALE GENOMIC DNA]</scope>
    <source>
        <strain evidence="5">JTherm</strain>
    </source>
</reference>
<dbReference type="PANTHER" id="PTHR43022">
    <property type="entry name" value="PROTEIN SMF"/>
    <property type="match status" value="1"/>
</dbReference>
<dbReference type="Pfam" id="PF17782">
    <property type="entry name" value="WHD_DprA"/>
    <property type="match status" value="1"/>
</dbReference>
<dbReference type="Gene3D" id="1.10.10.10">
    <property type="entry name" value="Winged helix-like DNA-binding domain superfamily/Winged helix DNA-binding domain"/>
    <property type="match status" value="1"/>
</dbReference>
<dbReference type="Proteomes" id="UP000243688">
    <property type="component" value="Unassembled WGS sequence"/>
</dbReference>
<dbReference type="SUPFAM" id="SSF102405">
    <property type="entry name" value="MCP/YpsA-like"/>
    <property type="match status" value="1"/>
</dbReference>
<accession>A0A2A6E2K3</accession>
<evidence type="ECO:0000313" key="6">
    <source>
        <dbReference type="Proteomes" id="UP000243688"/>
    </source>
</evidence>
<evidence type="ECO:0000259" key="3">
    <source>
        <dbReference type="Pfam" id="PF02481"/>
    </source>
</evidence>
<dbReference type="InterPro" id="IPR036388">
    <property type="entry name" value="WH-like_DNA-bd_sf"/>
</dbReference>
<dbReference type="PANTHER" id="PTHR43022:SF1">
    <property type="entry name" value="PROTEIN SMF"/>
    <property type="match status" value="1"/>
</dbReference>
<comment type="caution">
    <text evidence="5">The sequence shown here is derived from an EMBL/GenBank/DDBJ whole genome shotgun (WGS) entry which is preliminary data.</text>
</comment>
<evidence type="ECO:0000256" key="2">
    <source>
        <dbReference type="SAM" id="MobiDB-lite"/>
    </source>
</evidence>
<feature type="region of interest" description="Disordered" evidence="2">
    <location>
        <begin position="314"/>
        <end position="333"/>
    </location>
</feature>
<dbReference type="Pfam" id="PF02481">
    <property type="entry name" value="DNA_processg_A"/>
    <property type="match status" value="1"/>
</dbReference>
<dbReference type="NCBIfam" id="TIGR00732">
    <property type="entry name" value="dprA"/>
    <property type="match status" value="1"/>
</dbReference>
<dbReference type="GO" id="GO:0009294">
    <property type="term" value="P:DNA-mediated transformation"/>
    <property type="evidence" value="ECO:0007669"/>
    <property type="project" value="InterPro"/>
</dbReference>
<dbReference type="AlphaFoldDB" id="A0A2A6E2K3"/>
<dbReference type="InterPro" id="IPR003488">
    <property type="entry name" value="DprA"/>
</dbReference>
<proteinExistence type="inferred from homology"/>
<name>A0A2A6E2K3_9BACL</name>
<feature type="domain" description="Smf/DprA SLOG" evidence="3">
    <location>
        <begin position="83"/>
        <end position="291"/>
    </location>
</feature>
<dbReference type="InterPro" id="IPR057666">
    <property type="entry name" value="DrpA_SLOG"/>
</dbReference>